<gene>
    <name evidence="1" type="ORF">HNP98_000150</name>
</gene>
<reference evidence="1 2" key="1">
    <citation type="submission" date="2020-05" db="EMBL/GenBank/DDBJ databases">
        <title>Genomic Encyclopedia of Type Strains, Phase IV (KMG-V): Genome sequencing to study the core and pangenomes of soil and plant-associated prokaryotes.</title>
        <authorList>
            <person name="Whitman W."/>
        </authorList>
    </citation>
    <scope>NUCLEOTIDE SEQUENCE [LARGE SCALE GENOMIC DNA]</scope>
    <source>
        <strain evidence="1 2">9A</strain>
    </source>
</reference>
<evidence type="ECO:0000313" key="2">
    <source>
        <dbReference type="Proteomes" id="UP000779507"/>
    </source>
</evidence>
<sequence length="43" mass="5099">MQNIRTLIGQYFAQRLTGLADQAWEQQGWTAQTMRDWLNEEAQ</sequence>
<accession>A0ABX2FK58</accession>
<dbReference type="EMBL" id="JABSNP010000001">
    <property type="protein sequence ID" value="NRT17347.1"/>
    <property type="molecule type" value="Genomic_DNA"/>
</dbReference>
<name>A0ABX2FK58_9BACT</name>
<keyword evidence="2" id="KW-1185">Reference proteome</keyword>
<organism evidence="1 2">
    <name type="scientific">Hymenobacter caeli</name>
    <dbReference type="NCBI Taxonomy" id="2735894"/>
    <lineage>
        <taxon>Bacteria</taxon>
        <taxon>Pseudomonadati</taxon>
        <taxon>Bacteroidota</taxon>
        <taxon>Cytophagia</taxon>
        <taxon>Cytophagales</taxon>
        <taxon>Hymenobacteraceae</taxon>
        <taxon>Hymenobacter</taxon>
    </lineage>
</organism>
<proteinExistence type="predicted"/>
<protein>
    <submittedName>
        <fullName evidence="1">Uncharacterized protein</fullName>
    </submittedName>
</protein>
<dbReference type="Proteomes" id="UP000779507">
    <property type="component" value="Unassembled WGS sequence"/>
</dbReference>
<dbReference type="RefSeq" id="WP_262889073.1">
    <property type="nucleotide sequence ID" value="NZ_JABSNP010000001.1"/>
</dbReference>
<evidence type="ECO:0000313" key="1">
    <source>
        <dbReference type="EMBL" id="NRT17347.1"/>
    </source>
</evidence>
<comment type="caution">
    <text evidence="1">The sequence shown here is derived from an EMBL/GenBank/DDBJ whole genome shotgun (WGS) entry which is preliminary data.</text>
</comment>